<dbReference type="Gene3D" id="3.90.550.10">
    <property type="entry name" value="Spore Coat Polysaccharide Biosynthesis Protein SpsA, Chain A"/>
    <property type="match status" value="1"/>
</dbReference>
<dbReference type="Pfam" id="PF12804">
    <property type="entry name" value="NTP_transf_3"/>
    <property type="match status" value="1"/>
</dbReference>
<evidence type="ECO:0000313" key="6">
    <source>
        <dbReference type="Proteomes" id="UP000292298"/>
    </source>
</evidence>
<dbReference type="CDD" id="cd02523">
    <property type="entry name" value="PC_cytidylyltransferase"/>
    <property type="match status" value="1"/>
</dbReference>
<dbReference type="InterPro" id="IPR050065">
    <property type="entry name" value="GlmU-like"/>
</dbReference>
<dbReference type="InterPro" id="IPR025877">
    <property type="entry name" value="MobA-like_NTP_Trfase"/>
</dbReference>
<keyword evidence="1" id="KW-0808">Transferase</keyword>
<accession>A0A4Q8D1I1</accession>
<keyword evidence="2" id="KW-0548">Nucleotidyltransferase</keyword>
<dbReference type="OrthoDB" id="9788272at2"/>
<dbReference type="PANTHER" id="PTHR43584:SF8">
    <property type="entry name" value="N-ACETYLMURAMATE ALPHA-1-PHOSPHATE URIDYLYLTRANSFERASE"/>
    <property type="match status" value="1"/>
</dbReference>
<comment type="caution">
    <text evidence="5">The sequence shown here is derived from an EMBL/GenBank/DDBJ whole genome shotgun (WGS) entry which is preliminary data.</text>
</comment>
<gene>
    <name evidence="5" type="ORF">EV698_1390</name>
</gene>
<evidence type="ECO:0000256" key="2">
    <source>
        <dbReference type="ARBA" id="ARBA00022695"/>
    </source>
</evidence>
<evidence type="ECO:0000259" key="4">
    <source>
        <dbReference type="Pfam" id="PF12804"/>
    </source>
</evidence>
<dbReference type="PANTHER" id="PTHR43584">
    <property type="entry name" value="NUCLEOTIDYL TRANSFERASE"/>
    <property type="match status" value="1"/>
</dbReference>
<dbReference type="GO" id="GO:0016779">
    <property type="term" value="F:nucleotidyltransferase activity"/>
    <property type="evidence" value="ECO:0007669"/>
    <property type="project" value="UniProtKB-KW"/>
</dbReference>
<keyword evidence="3" id="KW-0460">Magnesium</keyword>
<dbReference type="EMBL" id="SHLI01000001">
    <property type="protein sequence ID" value="RZU99110.1"/>
    <property type="molecule type" value="Genomic_DNA"/>
</dbReference>
<dbReference type="AlphaFoldDB" id="A0A4Q8D1I1"/>
<keyword evidence="6" id="KW-1185">Reference proteome</keyword>
<protein>
    <submittedName>
        <fullName evidence="5">Choline kinase</fullName>
    </submittedName>
</protein>
<organism evidence="5 6">
    <name type="scientific">Spiribacter vilamensis</name>
    <dbReference type="NCBI Taxonomy" id="531306"/>
    <lineage>
        <taxon>Bacteria</taxon>
        <taxon>Pseudomonadati</taxon>
        <taxon>Pseudomonadota</taxon>
        <taxon>Gammaproteobacteria</taxon>
        <taxon>Chromatiales</taxon>
        <taxon>Ectothiorhodospiraceae</taxon>
        <taxon>Spiribacter</taxon>
    </lineage>
</organism>
<dbReference type="SUPFAM" id="SSF53448">
    <property type="entry name" value="Nucleotide-diphospho-sugar transferases"/>
    <property type="match status" value="1"/>
</dbReference>
<proteinExistence type="predicted"/>
<reference evidence="5 6" key="1">
    <citation type="submission" date="2019-02" db="EMBL/GenBank/DDBJ databases">
        <title>Genomic Encyclopedia of Type Strains, Phase IV (KMG-IV): sequencing the most valuable type-strain genomes for metagenomic binning, comparative biology and taxonomic classification.</title>
        <authorList>
            <person name="Goeker M."/>
        </authorList>
    </citation>
    <scope>NUCLEOTIDE SEQUENCE [LARGE SCALE GENOMIC DNA]</scope>
    <source>
        <strain evidence="5 6">DSM 21056</strain>
    </source>
</reference>
<evidence type="ECO:0000256" key="1">
    <source>
        <dbReference type="ARBA" id="ARBA00022679"/>
    </source>
</evidence>
<dbReference type="InterPro" id="IPR029044">
    <property type="entry name" value="Nucleotide-diphossugar_trans"/>
</dbReference>
<evidence type="ECO:0000256" key="3">
    <source>
        <dbReference type="ARBA" id="ARBA00022842"/>
    </source>
</evidence>
<name>A0A4Q8D1I1_9GAMM</name>
<evidence type="ECO:0000313" key="5">
    <source>
        <dbReference type="EMBL" id="RZU99110.1"/>
    </source>
</evidence>
<dbReference type="Proteomes" id="UP000292298">
    <property type="component" value="Unassembled WGS sequence"/>
</dbReference>
<keyword evidence="5" id="KW-0418">Kinase</keyword>
<feature type="domain" description="MobA-like NTP transferase" evidence="4">
    <location>
        <begin position="3"/>
        <end position="115"/>
    </location>
</feature>
<sequence length="249" mass="28023">MKAIILAAGQGTRLRPLTDDKPKCLVELAGKPLLDHQLEVLRAAGVDDIHVVAGYRADQLDRPDFTRHINERFAETNMVSTLFAANSVMTGEDDLIISYGDIVFEPRVLAALQAVDAPIGLAVDREWQRYWAARMDDPLADAETLRLADGDRIIELGKKPESYADIQGQYTGLIKIRADHVAWLPQVWRAMDRAASYDGKDYDNMYMTSFVQHLIDKGWEARAAFVDNGWAEIDCETDLLVAPDFWRCL</sequence>
<dbReference type="RefSeq" id="WP_130503368.1">
    <property type="nucleotide sequence ID" value="NZ_SHLI01000001.1"/>
</dbReference>
<dbReference type="GO" id="GO:0016301">
    <property type="term" value="F:kinase activity"/>
    <property type="evidence" value="ECO:0007669"/>
    <property type="project" value="UniProtKB-KW"/>
</dbReference>